<feature type="transmembrane region" description="Helical" evidence="12">
    <location>
        <begin position="245"/>
        <end position="266"/>
    </location>
</feature>
<feature type="domain" description="E3 Ubiquitin ligase MUL1-like" evidence="13">
    <location>
        <begin position="92"/>
        <end position="259"/>
    </location>
</feature>
<evidence type="ECO:0000256" key="4">
    <source>
        <dbReference type="ARBA" id="ARBA00022679"/>
    </source>
</evidence>
<dbReference type="Pfam" id="PF12483">
    <property type="entry name" value="GIDE"/>
    <property type="match status" value="1"/>
</dbReference>
<keyword evidence="4" id="KW-0808">Transferase</keyword>
<dbReference type="Proteomes" id="UP000317422">
    <property type="component" value="Unassembled WGS sequence"/>
</dbReference>
<comment type="caution">
    <text evidence="14">The sequence shown here is derived from an EMBL/GenBank/DDBJ whole genome shotgun (WGS) entry which is preliminary data.</text>
</comment>
<dbReference type="EC" id="2.3.2.27" evidence="3"/>
<evidence type="ECO:0000256" key="6">
    <source>
        <dbReference type="ARBA" id="ARBA00022723"/>
    </source>
</evidence>
<feature type="transmembrane region" description="Helical" evidence="12">
    <location>
        <begin position="6"/>
        <end position="27"/>
    </location>
</feature>
<keyword evidence="9" id="KW-0862">Zinc</keyword>
<keyword evidence="8" id="KW-0833">Ubl conjugation pathway</keyword>
<evidence type="ECO:0000256" key="12">
    <source>
        <dbReference type="SAM" id="Phobius"/>
    </source>
</evidence>
<keyword evidence="6" id="KW-0479">Metal-binding</keyword>
<accession>A0A543N6Y4</accession>
<dbReference type="EMBL" id="VFQC01000003">
    <property type="protein sequence ID" value="TQN27574.1"/>
    <property type="molecule type" value="Genomic_DNA"/>
</dbReference>
<protein>
    <recommendedName>
        <fullName evidence="3">RING-type E3 ubiquitin transferase</fullName>
        <ecNumber evidence="3">2.3.2.27</ecNumber>
    </recommendedName>
</protein>
<evidence type="ECO:0000256" key="2">
    <source>
        <dbReference type="ARBA" id="ARBA00004141"/>
    </source>
</evidence>
<name>A0A543N6Y4_9ACTN</name>
<dbReference type="GO" id="GO:0016567">
    <property type="term" value="P:protein ubiquitination"/>
    <property type="evidence" value="ECO:0007669"/>
    <property type="project" value="InterPro"/>
</dbReference>
<evidence type="ECO:0000256" key="10">
    <source>
        <dbReference type="ARBA" id="ARBA00022989"/>
    </source>
</evidence>
<evidence type="ECO:0000256" key="3">
    <source>
        <dbReference type="ARBA" id="ARBA00012483"/>
    </source>
</evidence>
<organism evidence="14 15">
    <name type="scientific">Haloactinospora alba</name>
    <dbReference type="NCBI Taxonomy" id="405555"/>
    <lineage>
        <taxon>Bacteria</taxon>
        <taxon>Bacillati</taxon>
        <taxon>Actinomycetota</taxon>
        <taxon>Actinomycetes</taxon>
        <taxon>Streptosporangiales</taxon>
        <taxon>Nocardiopsidaceae</taxon>
        <taxon>Haloactinospora</taxon>
    </lineage>
</organism>
<reference evidence="14 15" key="1">
    <citation type="submission" date="2019-06" db="EMBL/GenBank/DDBJ databases">
        <title>Sequencing the genomes of 1000 actinobacteria strains.</title>
        <authorList>
            <person name="Klenk H.-P."/>
        </authorList>
    </citation>
    <scope>NUCLEOTIDE SEQUENCE [LARGE SCALE GENOMIC DNA]</scope>
    <source>
        <strain evidence="14 15">DSM 45015</strain>
    </source>
</reference>
<evidence type="ECO:0000256" key="11">
    <source>
        <dbReference type="ARBA" id="ARBA00023136"/>
    </source>
</evidence>
<sequence>MDFLAENPFLFALALVVLAGVLAWFGWQHRSRRVALLDTPTLTCAQFADATAQRGAVTGELSGTAEPAPDGTLSAPFSSTPCVWHRTEVIRHYRKRENNQRNGSRTVRRRETIAKNESPEAFQLADSTGRLMFAPDGAWVDAPVKSLDRFERGTGPRSRNTSDSAMSQLATAAKDMAVSVARDGSTIGYTYREWIIRPQERIFALGAVQRNGSGLLMSRPEGAPYVLSTRSEAEITRSDLLWQRVFLGGTLACVMVAMALTAYGAFL</sequence>
<dbReference type="GO" id="GO:0016020">
    <property type="term" value="C:membrane"/>
    <property type="evidence" value="ECO:0007669"/>
    <property type="project" value="UniProtKB-SubCell"/>
</dbReference>
<dbReference type="GO" id="GO:0008270">
    <property type="term" value="F:zinc ion binding"/>
    <property type="evidence" value="ECO:0007669"/>
    <property type="project" value="UniProtKB-KW"/>
</dbReference>
<evidence type="ECO:0000259" key="13">
    <source>
        <dbReference type="Pfam" id="PF12483"/>
    </source>
</evidence>
<dbReference type="GO" id="GO:0061630">
    <property type="term" value="F:ubiquitin protein ligase activity"/>
    <property type="evidence" value="ECO:0007669"/>
    <property type="project" value="UniProtKB-EC"/>
</dbReference>
<proteinExistence type="predicted"/>
<evidence type="ECO:0000256" key="7">
    <source>
        <dbReference type="ARBA" id="ARBA00022771"/>
    </source>
</evidence>
<gene>
    <name evidence="14" type="ORF">FHX37_4295</name>
</gene>
<dbReference type="AlphaFoldDB" id="A0A543N6Y4"/>
<evidence type="ECO:0000256" key="9">
    <source>
        <dbReference type="ARBA" id="ARBA00022833"/>
    </source>
</evidence>
<dbReference type="InterPro" id="IPR022170">
    <property type="entry name" value="MUL1-like"/>
</dbReference>
<comment type="catalytic activity">
    <reaction evidence="1">
        <text>S-ubiquitinyl-[E2 ubiquitin-conjugating enzyme]-L-cysteine + [acceptor protein]-L-lysine = [E2 ubiquitin-conjugating enzyme]-L-cysteine + N(6)-ubiquitinyl-[acceptor protein]-L-lysine.</text>
        <dbReference type="EC" id="2.3.2.27"/>
    </reaction>
</comment>
<evidence type="ECO:0000256" key="5">
    <source>
        <dbReference type="ARBA" id="ARBA00022692"/>
    </source>
</evidence>
<evidence type="ECO:0000256" key="8">
    <source>
        <dbReference type="ARBA" id="ARBA00022786"/>
    </source>
</evidence>
<evidence type="ECO:0000313" key="14">
    <source>
        <dbReference type="EMBL" id="TQN27574.1"/>
    </source>
</evidence>
<comment type="subcellular location">
    <subcellularLocation>
        <location evidence="2">Membrane</location>
        <topology evidence="2">Multi-pass membrane protein</topology>
    </subcellularLocation>
</comment>
<keyword evidence="11 12" id="KW-0472">Membrane</keyword>
<keyword evidence="15" id="KW-1185">Reference proteome</keyword>
<keyword evidence="5 12" id="KW-0812">Transmembrane</keyword>
<evidence type="ECO:0000256" key="1">
    <source>
        <dbReference type="ARBA" id="ARBA00000900"/>
    </source>
</evidence>
<keyword evidence="7" id="KW-0863">Zinc-finger</keyword>
<evidence type="ECO:0000313" key="15">
    <source>
        <dbReference type="Proteomes" id="UP000317422"/>
    </source>
</evidence>
<keyword evidence="10 12" id="KW-1133">Transmembrane helix</keyword>